<name>A0ABT1LH34_9HYPH</name>
<accession>A0ABT1LH34</accession>
<dbReference type="Proteomes" id="UP001205890">
    <property type="component" value="Unassembled WGS sequence"/>
</dbReference>
<organism evidence="2 3">
    <name type="scientific">Alsobacter ponti</name>
    <dbReference type="NCBI Taxonomy" id="2962936"/>
    <lineage>
        <taxon>Bacteria</taxon>
        <taxon>Pseudomonadati</taxon>
        <taxon>Pseudomonadota</taxon>
        <taxon>Alphaproteobacteria</taxon>
        <taxon>Hyphomicrobiales</taxon>
        <taxon>Alsobacteraceae</taxon>
        <taxon>Alsobacter</taxon>
    </lineage>
</organism>
<protein>
    <submittedName>
        <fullName evidence="2">Uncharacterized protein</fullName>
    </submittedName>
</protein>
<gene>
    <name evidence="2" type="ORF">NK718_20000</name>
</gene>
<evidence type="ECO:0000313" key="2">
    <source>
        <dbReference type="EMBL" id="MCP8940815.1"/>
    </source>
</evidence>
<dbReference type="RefSeq" id="WP_254745991.1">
    <property type="nucleotide sequence ID" value="NZ_JANCLU010000027.1"/>
</dbReference>
<sequence>MRPSPRSATALIATLAGALLMSGAAEAQYYDPYRPPPPPYGGVYRPGPYYGQSPYYRSGYYGRMCITSRGSCAMGRARPVGSSCTCYIPGFGNKRGGVR</sequence>
<comment type="caution">
    <text evidence="2">The sequence shown here is derived from an EMBL/GenBank/DDBJ whole genome shotgun (WGS) entry which is preliminary data.</text>
</comment>
<dbReference type="EMBL" id="JANCLU010000027">
    <property type="protein sequence ID" value="MCP8940815.1"/>
    <property type="molecule type" value="Genomic_DNA"/>
</dbReference>
<reference evidence="2 3" key="1">
    <citation type="submission" date="2022-07" db="EMBL/GenBank/DDBJ databases">
        <authorList>
            <person name="Li W.-J."/>
            <person name="Deng Q.-Q."/>
        </authorList>
    </citation>
    <scope>NUCLEOTIDE SEQUENCE [LARGE SCALE GENOMIC DNA]</scope>
    <source>
        <strain evidence="2 3">SYSU M60028</strain>
    </source>
</reference>
<keyword evidence="3" id="KW-1185">Reference proteome</keyword>
<evidence type="ECO:0000256" key="1">
    <source>
        <dbReference type="SAM" id="SignalP"/>
    </source>
</evidence>
<feature type="chain" id="PRO_5047175317" evidence="1">
    <location>
        <begin position="28"/>
        <end position="99"/>
    </location>
</feature>
<feature type="signal peptide" evidence="1">
    <location>
        <begin position="1"/>
        <end position="27"/>
    </location>
</feature>
<keyword evidence="1" id="KW-0732">Signal</keyword>
<proteinExistence type="predicted"/>
<evidence type="ECO:0000313" key="3">
    <source>
        <dbReference type="Proteomes" id="UP001205890"/>
    </source>
</evidence>